<reference evidence="1 2" key="1">
    <citation type="submission" date="2019-11" db="EMBL/GenBank/DDBJ databases">
        <title>Epiphytic Pseudomonas syringae from cherry orchards.</title>
        <authorList>
            <person name="Hulin M.T."/>
        </authorList>
    </citation>
    <scope>NUCLEOTIDE SEQUENCE [LARGE SCALE GENOMIC DNA]</scope>
    <source>
        <strain evidence="1 2">PA-3-2A</strain>
    </source>
</reference>
<evidence type="ECO:0008006" key="3">
    <source>
        <dbReference type="Google" id="ProtNLM"/>
    </source>
</evidence>
<evidence type="ECO:0000313" key="2">
    <source>
        <dbReference type="Proteomes" id="UP000814158"/>
    </source>
</evidence>
<dbReference type="RefSeq" id="WP_192562953.1">
    <property type="nucleotide sequence ID" value="NZ_WKAT01000001.1"/>
</dbReference>
<accession>A0ABS9GGR6</accession>
<proteinExistence type="predicted"/>
<evidence type="ECO:0000313" key="1">
    <source>
        <dbReference type="EMBL" id="MCF5543409.1"/>
    </source>
</evidence>
<gene>
    <name evidence="1" type="ORF">GIV68_01475</name>
</gene>
<organism evidence="1 2">
    <name type="scientific">Pseudomonas salomonii</name>
    <dbReference type="NCBI Taxonomy" id="191391"/>
    <lineage>
        <taxon>Bacteria</taxon>
        <taxon>Pseudomonadati</taxon>
        <taxon>Pseudomonadota</taxon>
        <taxon>Gammaproteobacteria</taxon>
        <taxon>Pseudomonadales</taxon>
        <taxon>Pseudomonadaceae</taxon>
        <taxon>Pseudomonas</taxon>
    </lineage>
</organism>
<name>A0ABS9GGR6_9PSED</name>
<sequence length="103" mass="11516">MKLIDSSTVTEMLGISKSTLYRWCDIKESSDDFLGSLSSASMLSKKRAGLAATIGTSSIGGNLFEKMSSLAEESMDFPRPYRVGRALKWNEEEIKSWLETRRV</sequence>
<dbReference type="Proteomes" id="UP000814158">
    <property type="component" value="Unassembled WGS sequence"/>
</dbReference>
<keyword evidence="2" id="KW-1185">Reference proteome</keyword>
<protein>
    <recommendedName>
        <fullName evidence="3">Transcriptional regulator, AlpA family</fullName>
    </recommendedName>
</protein>
<comment type="caution">
    <text evidence="1">The sequence shown here is derived from an EMBL/GenBank/DDBJ whole genome shotgun (WGS) entry which is preliminary data.</text>
</comment>
<dbReference type="EMBL" id="WKAT01000001">
    <property type="protein sequence ID" value="MCF5543409.1"/>
    <property type="molecule type" value="Genomic_DNA"/>
</dbReference>